<evidence type="ECO:0000256" key="5">
    <source>
        <dbReference type="ARBA" id="ARBA00022502"/>
    </source>
</evidence>
<evidence type="ECO:0000256" key="12">
    <source>
        <dbReference type="RuleBase" id="RU367138"/>
    </source>
</evidence>
<dbReference type="InterPro" id="IPR037671">
    <property type="entry name" value="PIGN_N"/>
</dbReference>
<comment type="caution">
    <text evidence="12">Lacks conserved residue(s) required for the propagation of feature annotation.</text>
</comment>
<keyword evidence="13" id="KW-0732">Signal</keyword>
<feature type="transmembrane region" description="Helical" evidence="12">
    <location>
        <begin position="418"/>
        <end position="440"/>
    </location>
</feature>
<evidence type="ECO:0000256" key="10">
    <source>
        <dbReference type="ARBA" id="ARBA00023136"/>
    </source>
</evidence>
<evidence type="ECO:0000313" key="16">
    <source>
        <dbReference type="Proteomes" id="UP001187531"/>
    </source>
</evidence>
<evidence type="ECO:0000256" key="13">
    <source>
        <dbReference type="SAM" id="SignalP"/>
    </source>
</evidence>
<keyword evidence="16" id="KW-1185">Reference proteome</keyword>
<feature type="transmembrane region" description="Helical" evidence="12">
    <location>
        <begin position="452"/>
        <end position="468"/>
    </location>
</feature>
<dbReference type="PANTHER" id="PTHR12250:SF0">
    <property type="entry name" value="GPI ETHANOLAMINE PHOSPHATE TRANSFERASE 1"/>
    <property type="match status" value="1"/>
</dbReference>
<dbReference type="PANTHER" id="PTHR12250">
    <property type="entry name" value="PHOSPHATIDYLINOSITOL GLYCAN, CLASS N"/>
    <property type="match status" value="1"/>
</dbReference>
<keyword evidence="8 12" id="KW-0256">Endoplasmic reticulum</keyword>
<keyword evidence="10 12" id="KW-0472">Membrane</keyword>
<dbReference type="InterPro" id="IPR017852">
    <property type="entry name" value="GPI_EtnP_transferase_1_C"/>
</dbReference>
<comment type="pathway">
    <text evidence="2 12">Glycolipid biosynthesis; glycosylphosphatidylinositol-anchor biosynthesis.</text>
</comment>
<dbReference type="EMBL" id="JAVRJZ010000008">
    <property type="protein sequence ID" value="KAK2719680.1"/>
    <property type="molecule type" value="Genomic_DNA"/>
</dbReference>
<evidence type="ECO:0000256" key="3">
    <source>
        <dbReference type="ARBA" id="ARBA00008400"/>
    </source>
</evidence>
<evidence type="ECO:0000256" key="4">
    <source>
        <dbReference type="ARBA" id="ARBA00020831"/>
    </source>
</evidence>
<evidence type="ECO:0000259" key="14">
    <source>
        <dbReference type="Pfam" id="PF04987"/>
    </source>
</evidence>
<evidence type="ECO:0000256" key="11">
    <source>
        <dbReference type="ARBA" id="ARBA00023180"/>
    </source>
</evidence>
<feature type="domain" description="GPI ethanolamine phosphate transferase 1 C-terminal" evidence="14">
    <location>
        <begin position="408"/>
        <end position="467"/>
    </location>
</feature>
<dbReference type="Gene3D" id="3.40.720.10">
    <property type="entry name" value="Alkaline Phosphatase, subunit A"/>
    <property type="match status" value="1"/>
</dbReference>
<comment type="caution">
    <text evidence="15">The sequence shown here is derived from an EMBL/GenBank/DDBJ whole genome shotgun (WGS) entry which is preliminary data.</text>
</comment>
<proteinExistence type="inferred from homology"/>
<keyword evidence="5 12" id="KW-0337">GPI-anchor biosynthesis</keyword>
<dbReference type="InterPro" id="IPR017850">
    <property type="entry name" value="Alkaline_phosphatase_core_sf"/>
</dbReference>
<evidence type="ECO:0000256" key="7">
    <source>
        <dbReference type="ARBA" id="ARBA00022692"/>
    </source>
</evidence>
<evidence type="ECO:0000256" key="9">
    <source>
        <dbReference type="ARBA" id="ARBA00022989"/>
    </source>
</evidence>
<keyword evidence="6 12" id="KW-0808">Transferase</keyword>
<evidence type="ECO:0000313" key="15">
    <source>
        <dbReference type="EMBL" id="KAK2719680.1"/>
    </source>
</evidence>
<dbReference type="SUPFAM" id="SSF53649">
    <property type="entry name" value="Alkaline phosphatase-like"/>
    <property type="match status" value="1"/>
</dbReference>
<comment type="function">
    <text evidence="12">Ethanolamine phosphate transferase involved in glycosylphosphatidylinositol-anchor biosynthesis. Transfers ethanolamine phosphate to the first alpha-1,4-linked mannose of the glycosylphosphatidylinositol precursor of GPI-anchor.</text>
</comment>
<sequence length="470" mass="53580">MLILISLIIHILFLAVSFDIHFTSPVVQNVSSHSWKKTGEAKRLVLIIADGLRFDTFWKANTLHLHNIGTTRGVWGRSRTQLPTESRTGHVAVIGGFYEDPSAIFKGWKENPVDFDSVFNRSRYTWSWGSPDILRIFSKGHNVDHIFTDSYSPEDEDFTGTNAYKLDEWVFIKFKDFLSSAQKNATLQQMVRRDKVVFFLHLLGLDTNGHSKKPHSREYLENLRFVDDHVKELEDQVNNFYGDNATAFLFTSDHGMTDWGSHGAGDPSETDTPFVAWGAGFYKPKIPSLSLHSVRRDCNQVDLTPLMSAVLGINFPVNSKGFLRAEHLVDDMKYRAIAMLGNAEQMYEQFKSLEEKKKATTYSFTFSAYPPLADSHYAVTDVQNLIDRGFYKQAIEAGEELHLISSSGIDYYHRYDSLWLYSVATLGFIGWIAYTLHCIILGNVKMTPNRNIQLIFVALGVFQALYLFCK</sequence>
<organism evidence="15 16">
    <name type="scientific">Artemia franciscana</name>
    <name type="common">Brine shrimp</name>
    <name type="synonym">Artemia sanfranciscana</name>
    <dbReference type="NCBI Taxonomy" id="6661"/>
    <lineage>
        <taxon>Eukaryota</taxon>
        <taxon>Metazoa</taxon>
        <taxon>Ecdysozoa</taxon>
        <taxon>Arthropoda</taxon>
        <taxon>Crustacea</taxon>
        <taxon>Branchiopoda</taxon>
        <taxon>Anostraca</taxon>
        <taxon>Artemiidae</taxon>
        <taxon>Artemia</taxon>
    </lineage>
</organism>
<evidence type="ECO:0000256" key="8">
    <source>
        <dbReference type="ARBA" id="ARBA00022824"/>
    </source>
</evidence>
<dbReference type="EC" id="2.-.-.-" evidence="12"/>
<dbReference type="InterPro" id="IPR007070">
    <property type="entry name" value="GPI_EtnP_transferase_1"/>
</dbReference>
<dbReference type="Pfam" id="PF04987">
    <property type="entry name" value="PigN"/>
    <property type="match status" value="1"/>
</dbReference>
<keyword evidence="9 12" id="KW-1133">Transmembrane helix</keyword>
<evidence type="ECO:0000256" key="1">
    <source>
        <dbReference type="ARBA" id="ARBA00004477"/>
    </source>
</evidence>
<gene>
    <name evidence="15" type="ORF">QYM36_005231</name>
</gene>
<accession>A0AA88HWZ2</accession>
<feature type="chain" id="PRO_5041667837" description="GPI ethanolamine phosphate transferase 1" evidence="13">
    <location>
        <begin position="18"/>
        <end position="470"/>
    </location>
</feature>
<dbReference type="GO" id="GO:0006506">
    <property type="term" value="P:GPI anchor biosynthetic process"/>
    <property type="evidence" value="ECO:0007669"/>
    <property type="project" value="UniProtKB-KW"/>
</dbReference>
<evidence type="ECO:0000256" key="2">
    <source>
        <dbReference type="ARBA" id="ARBA00004687"/>
    </source>
</evidence>
<dbReference type="CDD" id="cd16020">
    <property type="entry name" value="GPI_EPT_1"/>
    <property type="match status" value="1"/>
</dbReference>
<dbReference type="Proteomes" id="UP001187531">
    <property type="component" value="Unassembled WGS sequence"/>
</dbReference>
<dbReference type="InterPro" id="IPR002591">
    <property type="entry name" value="Phosphodiest/P_Trfase"/>
</dbReference>
<dbReference type="GO" id="GO:0051377">
    <property type="term" value="F:mannose-ethanolamine phosphotransferase activity"/>
    <property type="evidence" value="ECO:0007669"/>
    <property type="project" value="UniProtKB-UniRule"/>
</dbReference>
<keyword evidence="11" id="KW-0325">Glycoprotein</keyword>
<comment type="subcellular location">
    <subcellularLocation>
        <location evidence="1 12">Endoplasmic reticulum membrane</location>
        <topology evidence="1 12">Multi-pass membrane protein</topology>
    </subcellularLocation>
</comment>
<dbReference type="AlphaFoldDB" id="A0AA88HWZ2"/>
<comment type="similarity">
    <text evidence="3 12">Belongs to the PIGG/PIGN/PIGO family. PIGN subfamily.</text>
</comment>
<dbReference type="GO" id="GO:0005789">
    <property type="term" value="C:endoplasmic reticulum membrane"/>
    <property type="evidence" value="ECO:0007669"/>
    <property type="project" value="UniProtKB-SubCell"/>
</dbReference>
<feature type="signal peptide" evidence="13">
    <location>
        <begin position="1"/>
        <end position="17"/>
    </location>
</feature>
<keyword evidence="7 12" id="KW-0812">Transmembrane</keyword>
<protein>
    <recommendedName>
        <fullName evidence="4 12">GPI ethanolamine phosphate transferase 1</fullName>
        <ecNumber evidence="12">2.-.-.-</ecNumber>
    </recommendedName>
</protein>
<dbReference type="Pfam" id="PF01663">
    <property type="entry name" value="Phosphodiest"/>
    <property type="match status" value="1"/>
</dbReference>
<name>A0AA88HWZ2_ARTSF</name>
<reference evidence="15" key="1">
    <citation type="submission" date="2023-07" db="EMBL/GenBank/DDBJ databases">
        <title>Chromosome-level genome assembly of Artemia franciscana.</title>
        <authorList>
            <person name="Jo E."/>
        </authorList>
    </citation>
    <scope>NUCLEOTIDE SEQUENCE</scope>
    <source>
        <tissue evidence="15">Whole body</tissue>
    </source>
</reference>
<evidence type="ECO:0000256" key="6">
    <source>
        <dbReference type="ARBA" id="ARBA00022679"/>
    </source>
</evidence>